<dbReference type="AlphaFoldDB" id="A0A2V1DUX5"/>
<reference evidence="3 4" key="1">
    <citation type="journal article" date="2018" name="Sci. Rep.">
        <title>Comparative genomics provides insights into the lifestyle and reveals functional heterogeneity of dark septate endophytic fungi.</title>
        <authorList>
            <person name="Knapp D.G."/>
            <person name="Nemeth J.B."/>
            <person name="Barry K."/>
            <person name="Hainaut M."/>
            <person name="Henrissat B."/>
            <person name="Johnson J."/>
            <person name="Kuo A."/>
            <person name="Lim J.H.P."/>
            <person name="Lipzen A."/>
            <person name="Nolan M."/>
            <person name="Ohm R.A."/>
            <person name="Tamas L."/>
            <person name="Grigoriev I.V."/>
            <person name="Spatafora J.W."/>
            <person name="Nagy L.G."/>
            <person name="Kovacs G.M."/>
        </authorList>
    </citation>
    <scope>NUCLEOTIDE SEQUENCE [LARGE SCALE GENOMIC DNA]</scope>
    <source>
        <strain evidence="3 4">DSE2036</strain>
    </source>
</reference>
<evidence type="ECO:0000313" key="4">
    <source>
        <dbReference type="Proteomes" id="UP000244855"/>
    </source>
</evidence>
<keyword evidence="1" id="KW-0732">Signal</keyword>
<name>A0A2V1DUX5_9PLEO</name>
<accession>A0A2V1DUX5</accession>
<evidence type="ECO:0000259" key="2">
    <source>
        <dbReference type="Pfam" id="PF01965"/>
    </source>
</evidence>
<dbReference type="InterPro" id="IPR002818">
    <property type="entry name" value="DJ-1/PfpI"/>
</dbReference>
<keyword evidence="4" id="KW-1185">Reference proteome</keyword>
<dbReference type="SUPFAM" id="SSF52317">
    <property type="entry name" value="Class I glutamine amidotransferase-like"/>
    <property type="match status" value="1"/>
</dbReference>
<feature type="chain" id="PRO_5015988835" evidence="1">
    <location>
        <begin position="21"/>
        <end position="279"/>
    </location>
</feature>
<dbReference type="STRING" id="97972.A0A2V1DUX5"/>
<evidence type="ECO:0000313" key="3">
    <source>
        <dbReference type="EMBL" id="PVI01971.1"/>
    </source>
</evidence>
<proteinExistence type="predicted"/>
<protein>
    <submittedName>
        <fullName evidence="3">Class I glutamine amidotransferase-like protein</fullName>
    </submittedName>
</protein>
<dbReference type="PANTHER" id="PTHR43130">
    <property type="entry name" value="ARAC-FAMILY TRANSCRIPTIONAL REGULATOR"/>
    <property type="match status" value="1"/>
</dbReference>
<feature type="signal peptide" evidence="1">
    <location>
        <begin position="1"/>
        <end position="20"/>
    </location>
</feature>
<evidence type="ECO:0000256" key="1">
    <source>
        <dbReference type="SAM" id="SignalP"/>
    </source>
</evidence>
<dbReference type="InterPro" id="IPR052158">
    <property type="entry name" value="INH-QAR"/>
</dbReference>
<dbReference type="InterPro" id="IPR029062">
    <property type="entry name" value="Class_I_gatase-like"/>
</dbReference>
<dbReference type="Gene3D" id="3.40.50.880">
    <property type="match status" value="1"/>
</dbReference>
<dbReference type="Proteomes" id="UP000244855">
    <property type="component" value="Unassembled WGS sequence"/>
</dbReference>
<sequence length="279" mass="30291">MYTKTFTTLLAASLASRTFAQEKPPPFDNKTETPIHFGFLLLPSIQPIDMMGPLDALTGLAMIYKDTTKLELSVLSVNSTPATTSPPIVNFGIAVPPTMTLDEYREMAKSNFTQLPAQHNASCPGQAPFRNKGPLDVLIVPGGGGARMDVSKEIAFVKEIYPSLKDIISVCTGSTVLARAGVLDNKKATTNKKAWAWATTFGTNVDYQTHARWVQDGNVWTGSGVSAAIDTMYAYIASKFGEEASLYVADANEYSRWEDPSYDPFADRWGVGKNTTKAA</sequence>
<keyword evidence="3" id="KW-0315">Glutamine amidotransferase</keyword>
<dbReference type="OrthoDB" id="543156at2759"/>
<dbReference type="Pfam" id="PF01965">
    <property type="entry name" value="DJ-1_PfpI"/>
    <property type="match status" value="1"/>
</dbReference>
<organism evidence="3 4">
    <name type="scientific">Periconia macrospinosa</name>
    <dbReference type="NCBI Taxonomy" id="97972"/>
    <lineage>
        <taxon>Eukaryota</taxon>
        <taxon>Fungi</taxon>
        <taxon>Dikarya</taxon>
        <taxon>Ascomycota</taxon>
        <taxon>Pezizomycotina</taxon>
        <taxon>Dothideomycetes</taxon>
        <taxon>Pleosporomycetidae</taxon>
        <taxon>Pleosporales</taxon>
        <taxon>Massarineae</taxon>
        <taxon>Periconiaceae</taxon>
        <taxon>Periconia</taxon>
    </lineage>
</organism>
<dbReference type="EMBL" id="KZ805349">
    <property type="protein sequence ID" value="PVI01971.1"/>
    <property type="molecule type" value="Genomic_DNA"/>
</dbReference>
<dbReference type="GO" id="GO:0016740">
    <property type="term" value="F:transferase activity"/>
    <property type="evidence" value="ECO:0007669"/>
    <property type="project" value="UniProtKB-KW"/>
</dbReference>
<dbReference type="CDD" id="cd03139">
    <property type="entry name" value="GATase1_PfpI_2"/>
    <property type="match status" value="1"/>
</dbReference>
<gene>
    <name evidence="3" type="ORF">DM02DRAFT_613287</name>
</gene>
<feature type="domain" description="DJ-1/PfpI" evidence="2">
    <location>
        <begin position="133"/>
        <end position="236"/>
    </location>
</feature>
<dbReference type="PANTHER" id="PTHR43130:SF15">
    <property type="entry name" value="THIJ_PFPI FAMILY PROTEIN (AFU_ORTHOLOGUE AFUA_5G14240)"/>
    <property type="match status" value="1"/>
</dbReference>
<keyword evidence="3" id="KW-0808">Transferase</keyword>